<organism evidence="6 7">
    <name type="scientific">Hermetia illucens</name>
    <name type="common">Black soldier fly</name>
    <dbReference type="NCBI Taxonomy" id="343691"/>
    <lineage>
        <taxon>Eukaryota</taxon>
        <taxon>Metazoa</taxon>
        <taxon>Ecdysozoa</taxon>
        <taxon>Arthropoda</taxon>
        <taxon>Hexapoda</taxon>
        <taxon>Insecta</taxon>
        <taxon>Pterygota</taxon>
        <taxon>Neoptera</taxon>
        <taxon>Endopterygota</taxon>
        <taxon>Diptera</taxon>
        <taxon>Brachycera</taxon>
        <taxon>Stratiomyomorpha</taxon>
        <taxon>Stratiomyidae</taxon>
        <taxon>Hermetiinae</taxon>
        <taxon>Hermetia</taxon>
    </lineage>
</organism>
<dbReference type="GO" id="GO:0051287">
    <property type="term" value="F:NAD binding"/>
    <property type="evidence" value="ECO:0007669"/>
    <property type="project" value="InterPro"/>
</dbReference>
<dbReference type="GO" id="GO:0030267">
    <property type="term" value="F:glyoxylate reductase (NADPH) activity"/>
    <property type="evidence" value="ECO:0007669"/>
    <property type="project" value="TreeGrafter"/>
</dbReference>
<dbReference type="InterPro" id="IPR050223">
    <property type="entry name" value="D-isomer_2-hydroxyacid_DH"/>
</dbReference>
<feature type="domain" description="D-isomer specific 2-hydroxyacid dehydrogenase NAD-binding" evidence="5">
    <location>
        <begin position="155"/>
        <end position="334"/>
    </location>
</feature>
<dbReference type="Pfam" id="PF02826">
    <property type="entry name" value="2-Hacid_dh_C"/>
    <property type="match status" value="1"/>
</dbReference>
<evidence type="ECO:0000259" key="5">
    <source>
        <dbReference type="Pfam" id="PF02826"/>
    </source>
</evidence>
<gene>
    <name evidence="6" type="ORF">HERILL_LOCUS16091</name>
</gene>
<dbReference type="FunCoup" id="A0A7R8Z3E3">
    <property type="interactions" value="882"/>
</dbReference>
<name>A0A7R8Z3E3_HERIL</name>
<dbReference type="GO" id="GO:0008465">
    <property type="term" value="F:hydroxypyruvate reductase (NADH) activity"/>
    <property type="evidence" value="ECO:0007669"/>
    <property type="project" value="TreeGrafter"/>
</dbReference>
<protein>
    <recommendedName>
        <fullName evidence="2">Glyoxylate reductase/hydroxypyruvate reductase</fullName>
    </recommendedName>
</protein>
<accession>A0A7R8Z3E3</accession>
<dbReference type="InterPro" id="IPR006140">
    <property type="entry name" value="D-isomer_DH_NAD-bd"/>
</dbReference>
<evidence type="ECO:0000256" key="2">
    <source>
        <dbReference type="ARBA" id="ARBA00073306"/>
    </source>
</evidence>
<reference evidence="6 7" key="1">
    <citation type="submission" date="2020-11" db="EMBL/GenBank/DDBJ databases">
        <authorList>
            <person name="Wallbank WR R."/>
            <person name="Pardo Diaz C."/>
            <person name="Kozak K."/>
            <person name="Martin S."/>
            <person name="Jiggins C."/>
            <person name="Moest M."/>
            <person name="Warren A I."/>
            <person name="Generalovic N T."/>
            <person name="Byers J.R.P. K."/>
            <person name="Montejo-Kovacevich G."/>
            <person name="Yen C E."/>
        </authorList>
    </citation>
    <scope>NUCLEOTIDE SEQUENCE [LARGE SCALE GENOMIC DNA]</scope>
</reference>
<evidence type="ECO:0000256" key="1">
    <source>
        <dbReference type="ARBA" id="ARBA00023002"/>
    </source>
</evidence>
<dbReference type="PANTHER" id="PTHR10996">
    <property type="entry name" value="2-HYDROXYACID DEHYDROGENASE-RELATED"/>
    <property type="match status" value="1"/>
</dbReference>
<dbReference type="InterPro" id="IPR036291">
    <property type="entry name" value="NAD(P)-bd_dom_sf"/>
</dbReference>
<dbReference type="CDD" id="cd05301">
    <property type="entry name" value="GDH"/>
    <property type="match status" value="1"/>
</dbReference>
<dbReference type="FunFam" id="3.40.50.720:FF:000026">
    <property type="entry name" value="Glyoxylate/hydroxypyruvate reductase B"/>
    <property type="match status" value="1"/>
</dbReference>
<evidence type="ECO:0000313" key="6">
    <source>
        <dbReference type="EMBL" id="CAD7093828.1"/>
    </source>
</evidence>
<dbReference type="Pfam" id="PF00389">
    <property type="entry name" value="2-Hacid_dh"/>
    <property type="match status" value="1"/>
</dbReference>
<dbReference type="OrthoDB" id="298012at2759"/>
<dbReference type="GO" id="GO:0005829">
    <property type="term" value="C:cytosol"/>
    <property type="evidence" value="ECO:0007669"/>
    <property type="project" value="TreeGrafter"/>
</dbReference>
<dbReference type="Gene3D" id="3.40.50.720">
    <property type="entry name" value="NAD(P)-binding Rossmann-like Domain"/>
    <property type="match status" value="2"/>
</dbReference>
<dbReference type="InterPro" id="IPR029753">
    <property type="entry name" value="D-isomer_DH_CS"/>
</dbReference>
<keyword evidence="7" id="KW-1185">Reference proteome</keyword>
<dbReference type="SUPFAM" id="SSF51735">
    <property type="entry name" value="NAD(P)-binding Rossmann-fold domains"/>
    <property type="match status" value="1"/>
</dbReference>
<evidence type="ECO:0000256" key="3">
    <source>
        <dbReference type="RuleBase" id="RU003719"/>
    </source>
</evidence>
<evidence type="ECO:0000313" key="7">
    <source>
        <dbReference type="Proteomes" id="UP000594454"/>
    </source>
</evidence>
<comment type="similarity">
    <text evidence="3">Belongs to the D-isomer specific 2-hydroxyacid dehydrogenase family.</text>
</comment>
<keyword evidence="1 3" id="KW-0560">Oxidoreductase</keyword>
<dbReference type="EMBL" id="LR899014">
    <property type="protein sequence ID" value="CAD7093828.1"/>
    <property type="molecule type" value="Genomic_DNA"/>
</dbReference>
<sequence length="365" mass="39988">MYSSGRFACSYLQQAIVSRPYFYHRSTDLVTNALQNRKMASTGETRPKVFVTRSDIPQIGLDLLKAECDVTVWEQPSPVPRTELLRNIVGKDALFCTLCDKIDSDVLEKASPSLKVIGTMSVGYDHIDVGGCKAQGIRVGYTPDVLTDATAELTMALLLATTRRLFEANKEVYNGGWKSWAPTWMCGQGLKGSTVGIVGFGRIGQEVAKRIVPFKPSRILYTGRTERKSEAAEVNAEYVNFDILLKESDVVVVLCALSPETVNMFNEESFAKMKKSAVFINASRGAVVDQKALYEALRNGVITSAGLDVTTPEPLPVDDPLTKLSNIVILPHIGSADLRTRIEMSRITACNILQGIIGTQMIAEV</sequence>
<dbReference type="PROSITE" id="PS00671">
    <property type="entry name" value="D_2_HYDROXYACID_DH_3"/>
    <property type="match status" value="1"/>
</dbReference>
<dbReference type="InterPro" id="IPR006139">
    <property type="entry name" value="D-isomer_2_OHA_DH_cat_dom"/>
</dbReference>
<dbReference type="InParanoid" id="A0A7R8Z3E3"/>
<dbReference type="Proteomes" id="UP000594454">
    <property type="component" value="Chromosome 6"/>
</dbReference>
<dbReference type="AlphaFoldDB" id="A0A7R8Z3E3"/>
<dbReference type="SUPFAM" id="SSF52283">
    <property type="entry name" value="Formate/glycerate dehydrogenase catalytic domain-like"/>
    <property type="match status" value="1"/>
</dbReference>
<proteinExistence type="inferred from homology"/>
<feature type="domain" description="D-isomer specific 2-hydroxyacid dehydrogenase catalytic" evidence="4">
    <location>
        <begin position="53"/>
        <end position="362"/>
    </location>
</feature>
<dbReference type="PANTHER" id="PTHR10996:SF277">
    <property type="entry name" value="GLYOXYLATE REDUCTASE_HYDROXYPYRUVATE REDUCTASE"/>
    <property type="match status" value="1"/>
</dbReference>
<evidence type="ECO:0000259" key="4">
    <source>
        <dbReference type="Pfam" id="PF00389"/>
    </source>
</evidence>